<evidence type="ECO:0000313" key="1">
    <source>
        <dbReference type="EMBL" id="RQD76875.1"/>
    </source>
</evidence>
<dbReference type="Gene3D" id="1.10.860.10">
    <property type="entry name" value="DNAb Helicase, Chain A"/>
    <property type="match status" value="1"/>
</dbReference>
<gene>
    <name evidence="1" type="ORF">D5R97_03465</name>
</gene>
<comment type="caution">
    <text evidence="1">The sequence shown here is derived from an EMBL/GenBank/DDBJ whole genome shotgun (WGS) entry which is preliminary data.</text>
</comment>
<name>A0A424YG71_9FIRM</name>
<evidence type="ECO:0000313" key="2">
    <source>
        <dbReference type="Proteomes" id="UP000285138"/>
    </source>
</evidence>
<proteinExistence type="predicted"/>
<dbReference type="AlphaFoldDB" id="A0A424YG71"/>
<protein>
    <submittedName>
        <fullName evidence="1">Uncharacterized protein</fullName>
    </submittedName>
</protein>
<reference evidence="1 2" key="1">
    <citation type="submission" date="2018-08" db="EMBL/GenBank/DDBJ databases">
        <title>The metabolism and importance of syntrophic acetate oxidation coupled to methane or sulfide production in haloalkaline environments.</title>
        <authorList>
            <person name="Timmers P.H.A."/>
            <person name="Vavourakis C.D."/>
            <person name="Sorokin D.Y."/>
            <person name="Sinninghe Damste J.S."/>
            <person name="Muyzer G."/>
            <person name="Stams A.J.M."/>
            <person name="Plugge C.M."/>
        </authorList>
    </citation>
    <scope>NUCLEOTIDE SEQUENCE [LARGE SCALE GENOMIC DNA]</scope>
    <source>
        <strain evidence="1">MSAO_Bac1</strain>
    </source>
</reference>
<dbReference type="InterPro" id="IPR016136">
    <property type="entry name" value="DNA_helicase_N/primase_C"/>
</dbReference>
<sequence>SICQYKNMITNLTMGEEPNLGNRKRIVEDCITRIKKYQLALQRKEIEKKINQLEKGKDSGEINKLLEEWSKLKRREKELVPYRREQL</sequence>
<dbReference type="EMBL" id="QZAA01000104">
    <property type="protein sequence ID" value="RQD76875.1"/>
    <property type="molecule type" value="Genomic_DNA"/>
</dbReference>
<dbReference type="Proteomes" id="UP000285138">
    <property type="component" value="Unassembled WGS sequence"/>
</dbReference>
<feature type="non-terminal residue" evidence="1">
    <location>
        <position position="1"/>
    </location>
</feature>
<accession>A0A424YG71</accession>
<organism evidence="1 2">
    <name type="scientific">Candidatus Syntrophonatronum acetioxidans</name>
    <dbReference type="NCBI Taxonomy" id="1795816"/>
    <lineage>
        <taxon>Bacteria</taxon>
        <taxon>Bacillati</taxon>
        <taxon>Bacillota</taxon>
        <taxon>Clostridia</taxon>
        <taxon>Eubacteriales</taxon>
        <taxon>Syntrophomonadaceae</taxon>
        <taxon>Candidatus Syntrophonatronum</taxon>
    </lineage>
</organism>